<proteinExistence type="predicted"/>
<gene>
    <name evidence="1" type="ORF">METZ01_LOCUS230439</name>
</gene>
<reference evidence="1" key="1">
    <citation type="submission" date="2018-05" db="EMBL/GenBank/DDBJ databases">
        <authorList>
            <person name="Lanie J.A."/>
            <person name="Ng W.-L."/>
            <person name="Kazmierczak K.M."/>
            <person name="Andrzejewski T.M."/>
            <person name="Davidsen T.M."/>
            <person name="Wayne K.J."/>
            <person name="Tettelin H."/>
            <person name="Glass J.I."/>
            <person name="Rusch D."/>
            <person name="Podicherti R."/>
            <person name="Tsui H.-C.T."/>
            <person name="Winkler M.E."/>
        </authorList>
    </citation>
    <scope>NUCLEOTIDE SEQUENCE</scope>
</reference>
<feature type="non-terminal residue" evidence="1">
    <location>
        <position position="1"/>
    </location>
</feature>
<accession>A0A382GRY4</accession>
<feature type="non-terminal residue" evidence="1">
    <location>
        <position position="35"/>
    </location>
</feature>
<dbReference type="EMBL" id="UINC01056947">
    <property type="protein sequence ID" value="SVB77585.1"/>
    <property type="molecule type" value="Genomic_DNA"/>
</dbReference>
<evidence type="ECO:0000313" key="1">
    <source>
        <dbReference type="EMBL" id="SVB77585.1"/>
    </source>
</evidence>
<dbReference type="AlphaFoldDB" id="A0A382GRY4"/>
<protein>
    <submittedName>
        <fullName evidence="1">Uncharacterized protein</fullName>
    </submittedName>
</protein>
<sequence>PVACPVLAVAWRFQQPIDSGLRILKFRFLLRRQTS</sequence>
<name>A0A382GRY4_9ZZZZ</name>
<organism evidence="1">
    <name type="scientific">marine metagenome</name>
    <dbReference type="NCBI Taxonomy" id="408172"/>
    <lineage>
        <taxon>unclassified sequences</taxon>
        <taxon>metagenomes</taxon>
        <taxon>ecological metagenomes</taxon>
    </lineage>
</organism>